<feature type="compositionally biased region" description="Basic and acidic residues" evidence="1">
    <location>
        <begin position="52"/>
        <end position="66"/>
    </location>
</feature>
<comment type="caution">
    <text evidence="2">The sequence shown here is derived from an EMBL/GenBank/DDBJ whole genome shotgun (WGS) entry which is preliminary data.</text>
</comment>
<reference evidence="2 3" key="1">
    <citation type="submission" date="2018-10" db="EMBL/GenBank/DDBJ databases">
        <title>Fifty Aureobasidium pullulans genomes reveal a recombining polyextremotolerant generalist.</title>
        <authorList>
            <person name="Gostincar C."/>
            <person name="Turk M."/>
            <person name="Zajc J."/>
            <person name="Gunde-Cimerman N."/>
        </authorList>
    </citation>
    <scope>NUCLEOTIDE SEQUENCE [LARGE SCALE GENOMIC DNA]</scope>
    <source>
        <strain evidence="2 3">EXF-9785</strain>
    </source>
</reference>
<evidence type="ECO:0000256" key="1">
    <source>
        <dbReference type="SAM" id="MobiDB-lite"/>
    </source>
</evidence>
<sequence>MTKEEKPGPGLANRWANEHGQSPEKKLSGLASRAWGLESHNKRKQLQKWLAKMDKERQGRRSKGDTGDEQEVCNTDVLIPRQAQGGILIVE</sequence>
<name>A0A4S9E3I4_AURPU</name>
<evidence type="ECO:0000313" key="2">
    <source>
        <dbReference type="EMBL" id="THX27750.1"/>
    </source>
</evidence>
<evidence type="ECO:0000313" key="3">
    <source>
        <dbReference type="Proteomes" id="UP000308953"/>
    </source>
</evidence>
<proteinExistence type="predicted"/>
<feature type="region of interest" description="Disordered" evidence="1">
    <location>
        <begin position="52"/>
        <end position="71"/>
    </location>
</feature>
<feature type="region of interest" description="Disordered" evidence="1">
    <location>
        <begin position="1"/>
        <end position="28"/>
    </location>
</feature>
<organism evidence="2 3">
    <name type="scientific">Aureobasidium pullulans</name>
    <name type="common">Black yeast</name>
    <name type="synonym">Pullularia pullulans</name>
    <dbReference type="NCBI Taxonomy" id="5580"/>
    <lineage>
        <taxon>Eukaryota</taxon>
        <taxon>Fungi</taxon>
        <taxon>Dikarya</taxon>
        <taxon>Ascomycota</taxon>
        <taxon>Pezizomycotina</taxon>
        <taxon>Dothideomycetes</taxon>
        <taxon>Dothideomycetidae</taxon>
        <taxon>Dothideales</taxon>
        <taxon>Saccotheciaceae</taxon>
        <taxon>Aureobasidium</taxon>
    </lineage>
</organism>
<dbReference type="EMBL" id="QZAV01000384">
    <property type="protein sequence ID" value="THX27750.1"/>
    <property type="molecule type" value="Genomic_DNA"/>
</dbReference>
<dbReference type="Proteomes" id="UP000308953">
    <property type="component" value="Unassembled WGS sequence"/>
</dbReference>
<accession>A0A4S9E3I4</accession>
<dbReference type="AlphaFoldDB" id="A0A4S9E3I4"/>
<protein>
    <submittedName>
        <fullName evidence="2">Uncharacterized protein</fullName>
    </submittedName>
</protein>
<gene>
    <name evidence="2" type="ORF">D6D10_09370</name>
</gene>